<dbReference type="PANTHER" id="PTHR43677">
    <property type="entry name" value="SHORT-CHAIN DEHYDROGENASE/REDUCTASE"/>
    <property type="match status" value="1"/>
</dbReference>
<comment type="caution">
    <text evidence="2">The sequence shown here is derived from an EMBL/GenBank/DDBJ whole genome shotgun (WGS) entry which is preliminary data.</text>
</comment>
<dbReference type="Proteomes" id="UP001500416">
    <property type="component" value="Unassembled WGS sequence"/>
</dbReference>
<keyword evidence="3" id="KW-1185">Reference proteome</keyword>
<dbReference type="Gene3D" id="3.90.180.10">
    <property type="entry name" value="Medium-chain alcohol dehydrogenases, catalytic domain"/>
    <property type="match status" value="1"/>
</dbReference>
<dbReference type="EMBL" id="BAAABU010000011">
    <property type="protein sequence ID" value="GAA0242954.1"/>
    <property type="molecule type" value="Genomic_DNA"/>
</dbReference>
<name>A0ABP3DUB3_9PSEU</name>
<dbReference type="InterPro" id="IPR020843">
    <property type="entry name" value="ER"/>
</dbReference>
<dbReference type="InterPro" id="IPR013154">
    <property type="entry name" value="ADH-like_N"/>
</dbReference>
<evidence type="ECO:0000313" key="2">
    <source>
        <dbReference type="EMBL" id="GAA0242954.1"/>
    </source>
</evidence>
<dbReference type="InterPro" id="IPR011032">
    <property type="entry name" value="GroES-like_sf"/>
</dbReference>
<dbReference type="InterPro" id="IPR013149">
    <property type="entry name" value="ADH-like_C"/>
</dbReference>
<reference evidence="3" key="1">
    <citation type="journal article" date="2019" name="Int. J. Syst. Evol. Microbiol.">
        <title>The Global Catalogue of Microorganisms (GCM) 10K type strain sequencing project: providing services to taxonomists for standard genome sequencing and annotation.</title>
        <authorList>
            <consortium name="The Broad Institute Genomics Platform"/>
            <consortium name="The Broad Institute Genome Sequencing Center for Infectious Disease"/>
            <person name="Wu L."/>
            <person name="Ma J."/>
        </authorList>
    </citation>
    <scope>NUCLEOTIDE SEQUENCE [LARGE SCALE GENOMIC DNA]</scope>
    <source>
        <strain evidence="3">JCM 3380</strain>
    </source>
</reference>
<accession>A0ABP3DUB3</accession>
<sequence>MRALRQGSWGGPSDLELVEVPVPSPRDGEVLVRVGAAGVNFADVMQTLGTYDGGPRPPYLAGFEAAGEVVAGGDGRVGVGDRVIGAGSGAFAEYVVMPVNGVVPVPDGWSAEQALGLVLNWATALAALKPLGRIGAGETVLVQAAAGGVGQAAVKMAKHYGATVIGTASAAKLDVVRGLGADHVIDHRGGDVVAEVRRVAGCADLVLESVGGTAFRDSLTLAKRVTGRVVVFGAAAGEAAVTNWELVFKHQVQVMGLHIAEMAREAPEVYADVMRELGALRDAGVYEPGEPTVFDLADGPRVLADLAAGRTVGKLALKP</sequence>
<dbReference type="Gene3D" id="3.40.50.720">
    <property type="entry name" value="NAD(P)-binding Rossmann-like Domain"/>
    <property type="match status" value="1"/>
</dbReference>
<dbReference type="InterPro" id="IPR036291">
    <property type="entry name" value="NAD(P)-bd_dom_sf"/>
</dbReference>
<dbReference type="SUPFAM" id="SSF51735">
    <property type="entry name" value="NAD(P)-binding Rossmann-fold domains"/>
    <property type="match status" value="1"/>
</dbReference>
<dbReference type="InterPro" id="IPR051397">
    <property type="entry name" value="Zn-ADH-like_protein"/>
</dbReference>
<evidence type="ECO:0000313" key="3">
    <source>
        <dbReference type="Proteomes" id="UP001500416"/>
    </source>
</evidence>
<organism evidence="2 3">
    <name type="scientific">Saccharothrix mutabilis subsp. mutabilis</name>
    <dbReference type="NCBI Taxonomy" id="66855"/>
    <lineage>
        <taxon>Bacteria</taxon>
        <taxon>Bacillati</taxon>
        <taxon>Actinomycetota</taxon>
        <taxon>Actinomycetes</taxon>
        <taxon>Pseudonocardiales</taxon>
        <taxon>Pseudonocardiaceae</taxon>
        <taxon>Saccharothrix</taxon>
    </lineage>
</organism>
<gene>
    <name evidence="2" type="ORF">GCM10010492_47730</name>
</gene>
<dbReference type="SMART" id="SM00829">
    <property type="entry name" value="PKS_ER"/>
    <property type="match status" value="1"/>
</dbReference>
<dbReference type="SUPFAM" id="SSF50129">
    <property type="entry name" value="GroES-like"/>
    <property type="match status" value="1"/>
</dbReference>
<proteinExistence type="predicted"/>
<dbReference type="PANTHER" id="PTHR43677:SF4">
    <property type="entry name" value="QUINONE OXIDOREDUCTASE-LIKE PROTEIN 2"/>
    <property type="match status" value="1"/>
</dbReference>
<dbReference type="Pfam" id="PF00107">
    <property type="entry name" value="ADH_zinc_N"/>
    <property type="match status" value="1"/>
</dbReference>
<protein>
    <submittedName>
        <fullName evidence="2">Zinc-binding dehydrogenase</fullName>
    </submittedName>
</protein>
<evidence type="ECO:0000259" key="1">
    <source>
        <dbReference type="SMART" id="SM00829"/>
    </source>
</evidence>
<feature type="domain" description="Enoyl reductase (ER)" evidence="1">
    <location>
        <begin position="10"/>
        <end position="317"/>
    </location>
</feature>
<dbReference type="Pfam" id="PF08240">
    <property type="entry name" value="ADH_N"/>
    <property type="match status" value="1"/>
</dbReference>